<gene>
    <name evidence="2" type="ORF">WN55_08988</name>
</gene>
<dbReference type="AlphaFoldDB" id="A0A154P691"/>
<proteinExistence type="predicted"/>
<accession>A0A154P691</accession>
<reference evidence="2 3" key="1">
    <citation type="submission" date="2015-07" db="EMBL/GenBank/DDBJ databases">
        <title>The genome of Dufourea novaeangliae.</title>
        <authorList>
            <person name="Pan H."/>
            <person name="Kapheim K."/>
        </authorList>
    </citation>
    <scope>NUCLEOTIDE SEQUENCE [LARGE SCALE GENOMIC DNA]</scope>
    <source>
        <strain evidence="2">0120121106</strain>
        <tissue evidence="2">Whole body</tissue>
    </source>
</reference>
<dbReference type="EMBL" id="KQ434824">
    <property type="protein sequence ID" value="KZC07343.1"/>
    <property type="molecule type" value="Genomic_DNA"/>
</dbReference>
<keyword evidence="3" id="KW-1185">Reference proteome</keyword>
<organism evidence="2 3">
    <name type="scientific">Dufourea novaeangliae</name>
    <name type="common">Sweat bee</name>
    <dbReference type="NCBI Taxonomy" id="178035"/>
    <lineage>
        <taxon>Eukaryota</taxon>
        <taxon>Metazoa</taxon>
        <taxon>Ecdysozoa</taxon>
        <taxon>Arthropoda</taxon>
        <taxon>Hexapoda</taxon>
        <taxon>Insecta</taxon>
        <taxon>Pterygota</taxon>
        <taxon>Neoptera</taxon>
        <taxon>Endopterygota</taxon>
        <taxon>Hymenoptera</taxon>
        <taxon>Apocrita</taxon>
        <taxon>Aculeata</taxon>
        <taxon>Apoidea</taxon>
        <taxon>Anthophila</taxon>
        <taxon>Halictidae</taxon>
        <taxon>Rophitinae</taxon>
        <taxon>Dufourea</taxon>
    </lineage>
</organism>
<dbReference type="Proteomes" id="UP000076502">
    <property type="component" value="Unassembled WGS sequence"/>
</dbReference>
<evidence type="ECO:0000313" key="2">
    <source>
        <dbReference type="EMBL" id="KZC07343.1"/>
    </source>
</evidence>
<name>A0A154P691_DUFNO</name>
<evidence type="ECO:0000256" key="1">
    <source>
        <dbReference type="SAM" id="MobiDB-lite"/>
    </source>
</evidence>
<feature type="region of interest" description="Disordered" evidence="1">
    <location>
        <begin position="1"/>
        <end position="38"/>
    </location>
</feature>
<evidence type="ECO:0000313" key="3">
    <source>
        <dbReference type="Proteomes" id="UP000076502"/>
    </source>
</evidence>
<sequence length="58" mass="6625">MTQTRWRNGRYYRPKPEPRTGVTVRVYRPGGGKDVVTDRNLGRGRVMTVLMYRPGGGT</sequence>
<protein>
    <submittedName>
        <fullName evidence="2">Uncharacterized protein</fullName>
    </submittedName>
</protein>